<evidence type="ECO:0000256" key="1">
    <source>
        <dbReference type="SAM" id="MobiDB-lite"/>
    </source>
</evidence>
<dbReference type="AlphaFoldDB" id="A0A9P6DR05"/>
<proteinExistence type="predicted"/>
<evidence type="ECO:0000313" key="2">
    <source>
        <dbReference type="EMBL" id="KAF9507100.1"/>
    </source>
</evidence>
<dbReference type="Proteomes" id="UP000886523">
    <property type="component" value="Unassembled WGS sequence"/>
</dbReference>
<feature type="compositionally biased region" description="Basic and acidic residues" evidence="1">
    <location>
        <begin position="61"/>
        <end position="74"/>
    </location>
</feature>
<protein>
    <submittedName>
        <fullName evidence="2">Uncharacterized protein</fullName>
    </submittedName>
</protein>
<gene>
    <name evidence="2" type="ORF">BS47DRAFT_1366860</name>
</gene>
<feature type="region of interest" description="Disordered" evidence="1">
    <location>
        <begin position="1"/>
        <end position="105"/>
    </location>
</feature>
<accession>A0A9P6DR05</accession>
<name>A0A9P6DR05_9AGAM</name>
<dbReference type="EMBL" id="MU129090">
    <property type="protein sequence ID" value="KAF9507100.1"/>
    <property type="molecule type" value="Genomic_DNA"/>
</dbReference>
<keyword evidence="3" id="KW-1185">Reference proteome</keyword>
<organism evidence="2 3">
    <name type="scientific">Hydnum rufescens UP504</name>
    <dbReference type="NCBI Taxonomy" id="1448309"/>
    <lineage>
        <taxon>Eukaryota</taxon>
        <taxon>Fungi</taxon>
        <taxon>Dikarya</taxon>
        <taxon>Basidiomycota</taxon>
        <taxon>Agaricomycotina</taxon>
        <taxon>Agaricomycetes</taxon>
        <taxon>Cantharellales</taxon>
        <taxon>Hydnaceae</taxon>
        <taxon>Hydnum</taxon>
    </lineage>
</organism>
<comment type="caution">
    <text evidence="2">The sequence shown here is derived from an EMBL/GenBank/DDBJ whole genome shotgun (WGS) entry which is preliminary data.</text>
</comment>
<reference evidence="2" key="1">
    <citation type="journal article" date="2020" name="Nat. Commun.">
        <title>Large-scale genome sequencing of mycorrhizal fungi provides insights into the early evolution of symbiotic traits.</title>
        <authorList>
            <person name="Miyauchi S."/>
            <person name="Kiss E."/>
            <person name="Kuo A."/>
            <person name="Drula E."/>
            <person name="Kohler A."/>
            <person name="Sanchez-Garcia M."/>
            <person name="Morin E."/>
            <person name="Andreopoulos B."/>
            <person name="Barry K.W."/>
            <person name="Bonito G."/>
            <person name="Buee M."/>
            <person name="Carver A."/>
            <person name="Chen C."/>
            <person name="Cichocki N."/>
            <person name="Clum A."/>
            <person name="Culley D."/>
            <person name="Crous P.W."/>
            <person name="Fauchery L."/>
            <person name="Girlanda M."/>
            <person name="Hayes R.D."/>
            <person name="Keri Z."/>
            <person name="LaButti K."/>
            <person name="Lipzen A."/>
            <person name="Lombard V."/>
            <person name="Magnuson J."/>
            <person name="Maillard F."/>
            <person name="Murat C."/>
            <person name="Nolan M."/>
            <person name="Ohm R.A."/>
            <person name="Pangilinan J."/>
            <person name="Pereira M.F."/>
            <person name="Perotto S."/>
            <person name="Peter M."/>
            <person name="Pfister S."/>
            <person name="Riley R."/>
            <person name="Sitrit Y."/>
            <person name="Stielow J.B."/>
            <person name="Szollosi G."/>
            <person name="Zifcakova L."/>
            <person name="Stursova M."/>
            <person name="Spatafora J.W."/>
            <person name="Tedersoo L."/>
            <person name="Vaario L.M."/>
            <person name="Yamada A."/>
            <person name="Yan M."/>
            <person name="Wang P."/>
            <person name="Xu J."/>
            <person name="Bruns T."/>
            <person name="Baldrian P."/>
            <person name="Vilgalys R."/>
            <person name="Dunand C."/>
            <person name="Henrissat B."/>
            <person name="Grigoriev I.V."/>
            <person name="Hibbett D."/>
            <person name="Nagy L.G."/>
            <person name="Martin F.M."/>
        </authorList>
    </citation>
    <scope>NUCLEOTIDE SEQUENCE</scope>
    <source>
        <strain evidence="2">UP504</strain>
    </source>
</reference>
<evidence type="ECO:0000313" key="3">
    <source>
        <dbReference type="Proteomes" id="UP000886523"/>
    </source>
</evidence>
<feature type="compositionally biased region" description="Basic residues" evidence="1">
    <location>
        <begin position="40"/>
        <end position="51"/>
    </location>
</feature>
<feature type="compositionally biased region" description="Acidic residues" evidence="1">
    <location>
        <begin position="9"/>
        <end position="23"/>
    </location>
</feature>
<sequence>MTRKHDDATAPDDDATMTDEDAAAPDNDTTTTEDNAPVKPAKRRTRGHAKRPTPPPLPMQHNKEKHENTTKPDDDMMTTDNNGPRSGRTNRTRYGGCGSLYELKI</sequence>
<feature type="compositionally biased region" description="Low complexity" evidence="1">
    <location>
        <begin position="24"/>
        <end position="37"/>
    </location>
</feature>